<accession>A0A1X2HAP9</accession>
<dbReference type="GO" id="GO:0005737">
    <property type="term" value="C:cytoplasm"/>
    <property type="evidence" value="ECO:0007669"/>
    <property type="project" value="TreeGrafter"/>
</dbReference>
<dbReference type="Gene3D" id="1.25.40.120">
    <property type="entry name" value="Protein prenylyltransferase"/>
    <property type="match status" value="1"/>
</dbReference>
<dbReference type="PANTHER" id="PTHR11129:SF3">
    <property type="entry name" value="PROTEIN PRENYLTRANSFERASE ALPHA SUBUNIT REPEAT-CONTAINING PROTEIN 1"/>
    <property type="match status" value="1"/>
</dbReference>
<dbReference type="InterPro" id="IPR002088">
    <property type="entry name" value="Prenyl_trans_a"/>
</dbReference>
<dbReference type="EMBL" id="MCGN01000006">
    <property type="protein sequence ID" value="ORY95274.1"/>
    <property type="molecule type" value="Genomic_DNA"/>
</dbReference>
<keyword evidence="3" id="KW-0808">Transferase</keyword>
<dbReference type="AlphaFoldDB" id="A0A1X2HAP9"/>
<dbReference type="OrthoDB" id="1924260at2759"/>
<dbReference type="Pfam" id="PF01239">
    <property type="entry name" value="PPTA"/>
    <property type="match status" value="2"/>
</dbReference>
<evidence type="ECO:0000313" key="6">
    <source>
        <dbReference type="Proteomes" id="UP000242180"/>
    </source>
</evidence>
<sequence>MTVYHSLCAILSNRPITELGLLPFIPQVDDLPNDTRSFHPLMLIDSNLGVPFPCLEELLRDAHNHFHSLSSNDPELDIVTRIMLLLKPDNYTAMNTRKRLLEKESILPDKEIQLLDLMFTVPKHTKSAIAWHHRQWVHNRTHKQYLNLDHELALCDMSATRYPRNYFAWNHRHWLLETVMQNDIEAEYDRMCSWAEKNVSDYSGLHHLERVMDIHPALDWQSHRLWLDDMILRYPGHASLWQHRRFCALRSDSVAPYYDLVERVIKADDRHQKELALSFVLWLGVFGCNVGRETSKEEAYARQLKELEPIPCIYTIPRKPIA</sequence>
<evidence type="ECO:0000313" key="5">
    <source>
        <dbReference type="EMBL" id="ORY95274.1"/>
    </source>
</evidence>
<dbReference type="Proteomes" id="UP000242180">
    <property type="component" value="Unassembled WGS sequence"/>
</dbReference>
<keyword evidence="6" id="KW-1185">Reference proteome</keyword>
<dbReference type="PROSITE" id="PS51147">
    <property type="entry name" value="PFTA"/>
    <property type="match status" value="1"/>
</dbReference>
<name>A0A1X2HAP9_SYNRA</name>
<evidence type="ECO:0000256" key="1">
    <source>
        <dbReference type="ARBA" id="ARBA00006734"/>
    </source>
</evidence>
<dbReference type="STRING" id="13706.A0A1X2HAP9"/>
<dbReference type="PANTHER" id="PTHR11129">
    <property type="entry name" value="PROTEIN FARNESYLTRANSFERASE ALPHA SUBUNIT/RAB GERANYLGERANYL TRANSFERASE ALPHA SUBUNIT"/>
    <property type="match status" value="1"/>
</dbReference>
<evidence type="ECO:0000256" key="3">
    <source>
        <dbReference type="ARBA" id="ARBA00022679"/>
    </source>
</evidence>
<comment type="similarity">
    <text evidence="1">Belongs to the protein prenyltransferase subunit alpha family.</text>
</comment>
<comment type="caution">
    <text evidence="5">The sequence shown here is derived from an EMBL/GenBank/DDBJ whole genome shotgun (WGS) entry which is preliminary data.</text>
</comment>
<keyword evidence="4" id="KW-0677">Repeat</keyword>
<dbReference type="InParanoid" id="A0A1X2HAP9"/>
<dbReference type="GO" id="GO:0008318">
    <property type="term" value="F:protein prenyltransferase activity"/>
    <property type="evidence" value="ECO:0007669"/>
    <property type="project" value="InterPro"/>
</dbReference>
<dbReference type="OMA" id="ETYPRNY"/>
<reference evidence="5 6" key="1">
    <citation type="submission" date="2016-07" db="EMBL/GenBank/DDBJ databases">
        <title>Pervasive Adenine N6-methylation of Active Genes in Fungi.</title>
        <authorList>
            <consortium name="DOE Joint Genome Institute"/>
            <person name="Mondo S.J."/>
            <person name="Dannebaum R.O."/>
            <person name="Kuo R.C."/>
            <person name="Labutti K."/>
            <person name="Haridas S."/>
            <person name="Kuo A."/>
            <person name="Salamov A."/>
            <person name="Ahrendt S.R."/>
            <person name="Lipzen A."/>
            <person name="Sullivan W."/>
            <person name="Andreopoulos W.B."/>
            <person name="Clum A."/>
            <person name="Lindquist E."/>
            <person name="Daum C."/>
            <person name="Ramamoorthy G.K."/>
            <person name="Gryganskyi A."/>
            <person name="Culley D."/>
            <person name="Magnuson J.K."/>
            <person name="James T.Y."/>
            <person name="O'Malley M.A."/>
            <person name="Stajich J.E."/>
            <person name="Spatafora J.W."/>
            <person name="Visel A."/>
            <person name="Grigoriev I.V."/>
        </authorList>
    </citation>
    <scope>NUCLEOTIDE SEQUENCE [LARGE SCALE GENOMIC DNA]</scope>
    <source>
        <strain evidence="5 6">NRRL 2496</strain>
    </source>
</reference>
<organism evidence="5 6">
    <name type="scientific">Syncephalastrum racemosum</name>
    <name type="common">Filamentous fungus</name>
    <dbReference type="NCBI Taxonomy" id="13706"/>
    <lineage>
        <taxon>Eukaryota</taxon>
        <taxon>Fungi</taxon>
        <taxon>Fungi incertae sedis</taxon>
        <taxon>Mucoromycota</taxon>
        <taxon>Mucoromycotina</taxon>
        <taxon>Mucoromycetes</taxon>
        <taxon>Mucorales</taxon>
        <taxon>Syncephalastraceae</taxon>
        <taxon>Syncephalastrum</taxon>
    </lineage>
</organism>
<protein>
    <recommendedName>
        <fullName evidence="7">Protein prenylyltransferase</fullName>
    </recommendedName>
</protein>
<evidence type="ECO:0000256" key="2">
    <source>
        <dbReference type="ARBA" id="ARBA00022602"/>
    </source>
</evidence>
<evidence type="ECO:0008006" key="7">
    <source>
        <dbReference type="Google" id="ProtNLM"/>
    </source>
</evidence>
<gene>
    <name evidence="5" type="ORF">BCR43DRAFT_492726</name>
</gene>
<keyword evidence="2" id="KW-0637">Prenyltransferase</keyword>
<proteinExistence type="inferred from homology"/>
<dbReference type="SUPFAM" id="SSF48439">
    <property type="entry name" value="Protein prenylyltransferase"/>
    <property type="match status" value="1"/>
</dbReference>
<evidence type="ECO:0000256" key="4">
    <source>
        <dbReference type="ARBA" id="ARBA00022737"/>
    </source>
</evidence>